<name>A0ABV7E348_9SPHN</name>
<dbReference type="InterPro" id="IPR041542">
    <property type="entry name" value="GH43_C2"/>
</dbReference>
<dbReference type="InterPro" id="IPR023296">
    <property type="entry name" value="Glyco_hydro_beta-prop_sf"/>
</dbReference>
<organism evidence="6 7">
    <name type="scientific">Alteraurantiacibacter palmitatis</name>
    <dbReference type="NCBI Taxonomy" id="2054628"/>
    <lineage>
        <taxon>Bacteria</taxon>
        <taxon>Pseudomonadati</taxon>
        <taxon>Pseudomonadota</taxon>
        <taxon>Alphaproteobacteria</taxon>
        <taxon>Sphingomonadales</taxon>
        <taxon>Erythrobacteraceae</taxon>
        <taxon>Alteraurantiacibacter</taxon>
    </lineage>
</organism>
<feature type="domain" description="Beta-xylosidase C-terminal Concanavalin A-like" evidence="5">
    <location>
        <begin position="366"/>
        <end position="555"/>
    </location>
</feature>
<sequence>MRVWLICLAALVLGNPAAAQTAPATGWTADNGNGTFTNPLFQDEFSDPDIIRVGEDYYMTGTTMHVMPGLPLLHSRDLVNWRLVSYAFDRLDLGPGWRMEEGQEIYGQGIWAPSLRYHDGEFHIFANVNGHGLQHFRTRDPAGPWTHRSIPGDAHDISVLFDDDGRVWAVTGYDEVRLIEMAPDLSGFLPGTERVIIPAGNAMGEGHHFYKIGGQYWIISANYAPTGRMQAARADRLDGPWETAVISAGETMGTQRGWWLADNGLGKPLPGPGARFAFTRPQSANAHGATPLHQGGLVQLPNGDWWGFSMMDTGAMGRTTFLSPVHWQDGWPMFGLPGNPGRSPRTWVKPATGHHQPPTPAWDRTDTFDGPALQPVWQWNHHPDDSRWSLAERPGFLRLRPRPAPDFLRARGSLTQRALAPLSEATALLDASGLAPGDIAGLGLLNLPHATLGVVRDGEGYTLRLYDQASDTVQTTPMAGPLVHLRLTFDARVEEARFGYSTNGTDFTPFGEPVRTPYQLKTFQGVRFALFAYTADGDRAAGESEGWADFDRFTVTEPLADRSENVPLGRVITMHNLADESLAWASPHGMLHHVSAASASAAGAAVRFRVHDRGLGRVALEAVESGRFLVVTGAGLAADMRLIAPDGLRDENASLFQWQDMLGGEFMLLSLATHRYVGLQPGTGDPYAANLAGASPDRRNGAVLRWQAAD</sequence>
<dbReference type="InterPro" id="IPR013320">
    <property type="entry name" value="ConA-like_dom_sf"/>
</dbReference>
<dbReference type="InterPro" id="IPR006710">
    <property type="entry name" value="Glyco_hydro_43"/>
</dbReference>
<dbReference type="Pfam" id="PF17851">
    <property type="entry name" value="GH43_C2"/>
    <property type="match status" value="1"/>
</dbReference>
<dbReference type="Pfam" id="PF04616">
    <property type="entry name" value="Glyco_hydro_43"/>
    <property type="match status" value="1"/>
</dbReference>
<dbReference type="Gene3D" id="2.60.120.200">
    <property type="match status" value="1"/>
</dbReference>
<proteinExistence type="inferred from homology"/>
<accession>A0ABV7E348</accession>
<comment type="similarity">
    <text evidence="1">Belongs to the glycosyl hydrolase 43 family.</text>
</comment>
<keyword evidence="4" id="KW-0732">Signal</keyword>
<dbReference type="SUPFAM" id="SSF49899">
    <property type="entry name" value="Concanavalin A-like lectins/glucanases"/>
    <property type="match status" value="1"/>
</dbReference>
<keyword evidence="2 6" id="KW-0378">Hydrolase</keyword>
<keyword evidence="7" id="KW-1185">Reference proteome</keyword>
<comment type="caution">
    <text evidence="6">The sequence shown here is derived from an EMBL/GenBank/DDBJ whole genome shotgun (WGS) entry which is preliminary data.</text>
</comment>
<feature type="signal peptide" evidence="4">
    <location>
        <begin position="1"/>
        <end position="19"/>
    </location>
</feature>
<evidence type="ECO:0000256" key="3">
    <source>
        <dbReference type="ARBA" id="ARBA00023295"/>
    </source>
</evidence>
<evidence type="ECO:0000259" key="5">
    <source>
        <dbReference type="Pfam" id="PF17851"/>
    </source>
</evidence>
<dbReference type="GO" id="GO:0016787">
    <property type="term" value="F:hydrolase activity"/>
    <property type="evidence" value="ECO:0007669"/>
    <property type="project" value="UniProtKB-KW"/>
</dbReference>
<dbReference type="Proteomes" id="UP001595456">
    <property type="component" value="Unassembled WGS sequence"/>
</dbReference>
<protein>
    <submittedName>
        <fullName evidence="6">Glycoside hydrolase 43 family protein</fullName>
    </submittedName>
</protein>
<dbReference type="PANTHER" id="PTHR42812:SF12">
    <property type="entry name" value="BETA-XYLOSIDASE-RELATED"/>
    <property type="match status" value="1"/>
</dbReference>
<dbReference type="PANTHER" id="PTHR42812">
    <property type="entry name" value="BETA-XYLOSIDASE"/>
    <property type="match status" value="1"/>
</dbReference>
<feature type="chain" id="PRO_5046201732" evidence="4">
    <location>
        <begin position="20"/>
        <end position="710"/>
    </location>
</feature>
<evidence type="ECO:0000256" key="2">
    <source>
        <dbReference type="ARBA" id="ARBA00022801"/>
    </source>
</evidence>
<dbReference type="EMBL" id="JBHRST010000004">
    <property type="protein sequence ID" value="MFC3096963.1"/>
    <property type="molecule type" value="Genomic_DNA"/>
</dbReference>
<evidence type="ECO:0000256" key="4">
    <source>
        <dbReference type="SAM" id="SignalP"/>
    </source>
</evidence>
<reference evidence="7" key="1">
    <citation type="journal article" date="2019" name="Int. J. Syst. Evol. Microbiol.">
        <title>The Global Catalogue of Microorganisms (GCM) 10K type strain sequencing project: providing services to taxonomists for standard genome sequencing and annotation.</title>
        <authorList>
            <consortium name="The Broad Institute Genomics Platform"/>
            <consortium name="The Broad Institute Genome Sequencing Center for Infectious Disease"/>
            <person name="Wu L."/>
            <person name="Ma J."/>
        </authorList>
    </citation>
    <scope>NUCLEOTIDE SEQUENCE [LARGE SCALE GENOMIC DNA]</scope>
    <source>
        <strain evidence="7">KCTC 52607</strain>
    </source>
</reference>
<dbReference type="RefSeq" id="WP_336925873.1">
    <property type="nucleotide sequence ID" value="NZ_JBANRO010000005.1"/>
</dbReference>
<gene>
    <name evidence="6" type="ORF">ACFODU_04025</name>
</gene>
<evidence type="ECO:0000313" key="7">
    <source>
        <dbReference type="Proteomes" id="UP001595456"/>
    </source>
</evidence>
<dbReference type="SUPFAM" id="SSF75005">
    <property type="entry name" value="Arabinanase/levansucrase/invertase"/>
    <property type="match status" value="1"/>
</dbReference>
<evidence type="ECO:0000256" key="1">
    <source>
        <dbReference type="ARBA" id="ARBA00009865"/>
    </source>
</evidence>
<dbReference type="InterPro" id="IPR051795">
    <property type="entry name" value="Glycosyl_Hydrlase_43"/>
</dbReference>
<dbReference type="CDD" id="cd09001">
    <property type="entry name" value="GH43_FsAxh1-like"/>
    <property type="match status" value="1"/>
</dbReference>
<dbReference type="Gene3D" id="2.115.10.20">
    <property type="entry name" value="Glycosyl hydrolase domain, family 43"/>
    <property type="match status" value="1"/>
</dbReference>
<keyword evidence="3" id="KW-0326">Glycosidase</keyword>
<evidence type="ECO:0000313" key="6">
    <source>
        <dbReference type="EMBL" id="MFC3096963.1"/>
    </source>
</evidence>